<dbReference type="AlphaFoldDB" id="A0A914WLC1"/>
<organism evidence="1 2">
    <name type="scientific">Plectus sambesii</name>
    <dbReference type="NCBI Taxonomy" id="2011161"/>
    <lineage>
        <taxon>Eukaryota</taxon>
        <taxon>Metazoa</taxon>
        <taxon>Ecdysozoa</taxon>
        <taxon>Nematoda</taxon>
        <taxon>Chromadorea</taxon>
        <taxon>Plectida</taxon>
        <taxon>Plectina</taxon>
        <taxon>Plectoidea</taxon>
        <taxon>Plectidae</taxon>
        <taxon>Plectus</taxon>
    </lineage>
</organism>
<evidence type="ECO:0000313" key="2">
    <source>
        <dbReference type="WBParaSite" id="PSAMB.scaffold4474size14474.g24421.t1"/>
    </source>
</evidence>
<accession>A0A914WLC1</accession>
<reference evidence="2" key="1">
    <citation type="submission" date="2022-11" db="UniProtKB">
        <authorList>
            <consortium name="WormBaseParasite"/>
        </authorList>
    </citation>
    <scope>IDENTIFICATION</scope>
</reference>
<dbReference type="Proteomes" id="UP000887566">
    <property type="component" value="Unplaced"/>
</dbReference>
<proteinExistence type="predicted"/>
<keyword evidence="1" id="KW-1185">Reference proteome</keyword>
<evidence type="ECO:0000313" key="1">
    <source>
        <dbReference type="Proteomes" id="UP000887566"/>
    </source>
</evidence>
<protein>
    <submittedName>
        <fullName evidence="2">Uncharacterized protein</fullName>
    </submittedName>
</protein>
<dbReference type="WBParaSite" id="PSAMB.scaffold4474size14474.g24421.t1">
    <property type="protein sequence ID" value="PSAMB.scaffold4474size14474.g24421.t1"/>
    <property type="gene ID" value="PSAMB.scaffold4474size14474.g24421"/>
</dbReference>
<name>A0A914WLC1_9BILA</name>
<sequence>MVPRAEWWTTTAWEPAVRSKLRWASQLGPTERAMARRRVTLLTQNGGARPPAAENTNIDFRAAAATVAAAEAAQSLQTTKTQSVAE</sequence>